<reference evidence="2" key="1">
    <citation type="submission" date="2016-07" db="EMBL/GenBank/DDBJ databases">
        <authorList>
            <person name="Florea S."/>
            <person name="Webb J.S."/>
            <person name="Jaromczyk J."/>
            <person name="Schardl C.L."/>
        </authorList>
    </citation>
    <scope>NUCLEOTIDE SEQUENCE [LARGE SCALE GENOMIC DNA]</scope>
</reference>
<dbReference type="OrthoDB" id="24013at10239"/>
<accession>A0A1B3B0S3</accession>
<evidence type="ECO:0000313" key="2">
    <source>
        <dbReference type="Proteomes" id="UP000203357"/>
    </source>
</evidence>
<organism evidence="1 2">
    <name type="scientific">Gordonia phage Jumbo</name>
    <dbReference type="NCBI Taxonomy" id="1887650"/>
    <lineage>
        <taxon>Viruses</taxon>
        <taxon>Duplodnaviria</taxon>
        <taxon>Heunggongvirae</taxon>
        <taxon>Uroviricota</taxon>
        <taxon>Caudoviricetes</taxon>
        <taxon>Gorjumvirus</taxon>
        <taxon>Gorjumvirus jumbo</taxon>
    </lineage>
</organism>
<dbReference type="EMBL" id="KX557281">
    <property type="protein sequence ID" value="AOE44538.1"/>
    <property type="molecule type" value="Genomic_DNA"/>
</dbReference>
<evidence type="ECO:0000313" key="1">
    <source>
        <dbReference type="EMBL" id="AOE44538.1"/>
    </source>
</evidence>
<proteinExistence type="predicted"/>
<dbReference type="GeneID" id="29067920"/>
<dbReference type="KEGG" id="vg:29067920"/>
<name>A0A1B3B0S3_9CAUD</name>
<dbReference type="RefSeq" id="YP_009290992.1">
    <property type="nucleotide sequence ID" value="NC_031109.1"/>
</dbReference>
<keyword evidence="2" id="KW-1185">Reference proteome</keyword>
<protein>
    <submittedName>
        <fullName evidence="1">Uncharacterized protein</fullName>
    </submittedName>
</protein>
<gene>
    <name evidence="1" type="primary">27</name>
    <name evidence="1" type="ORF">SEA_JUMBO_27</name>
</gene>
<dbReference type="Proteomes" id="UP000203357">
    <property type="component" value="Segment"/>
</dbReference>
<sequence>MPVTYTDAHRNAAAMAIAGLGNRVGLYVGSTRVGTVYADTTWGAAVKITESSVDKAQTTGSKVTISVPGGTLANGSIIDHYGIHNGTTLLRRIPLPQSVVVNDGSQGFDIDVTPVLKFRGE</sequence>